<dbReference type="AlphaFoldDB" id="A0A6P1W4G8"/>
<comment type="similarity">
    <text evidence="8">Belongs to the polysaccharide lyase 9 family.</text>
</comment>
<keyword evidence="5 9" id="KW-0732">Signal</keyword>
<dbReference type="InterPro" id="IPR059226">
    <property type="entry name" value="Choice_anch_Q_dom"/>
</dbReference>
<evidence type="ECO:0000256" key="1">
    <source>
        <dbReference type="ARBA" id="ARBA00001913"/>
    </source>
</evidence>
<dbReference type="Proteomes" id="UP000464577">
    <property type="component" value="Chromosome"/>
</dbReference>
<evidence type="ECO:0000313" key="11">
    <source>
        <dbReference type="EMBL" id="QHW00352.1"/>
    </source>
</evidence>
<evidence type="ECO:0000256" key="8">
    <source>
        <dbReference type="ARBA" id="ARBA00038263"/>
    </source>
</evidence>
<feature type="signal peptide" evidence="9">
    <location>
        <begin position="1"/>
        <end position="21"/>
    </location>
</feature>
<protein>
    <recommendedName>
        <fullName evidence="10">Right handed beta helix domain-containing protein</fullName>
    </recommendedName>
</protein>
<dbReference type="GO" id="GO:0046872">
    <property type="term" value="F:metal ion binding"/>
    <property type="evidence" value="ECO:0007669"/>
    <property type="project" value="UniProtKB-KW"/>
</dbReference>
<feature type="domain" description="Right handed beta helix" evidence="10">
    <location>
        <begin position="127"/>
        <end position="268"/>
    </location>
</feature>
<dbReference type="InterPro" id="IPR052052">
    <property type="entry name" value="Polysaccharide_Lyase_9"/>
</dbReference>
<reference evidence="11 12" key="1">
    <citation type="submission" date="2019-11" db="EMBL/GenBank/DDBJ databases">
        <title>Spirosoma endbachense sp. nov., isolated from a natural salt meadow.</title>
        <authorList>
            <person name="Rojas J."/>
            <person name="Ambika Manirajan B."/>
            <person name="Ratering S."/>
            <person name="Suarez C."/>
            <person name="Geissler-Plaum R."/>
            <person name="Schnell S."/>
        </authorList>
    </citation>
    <scope>NUCLEOTIDE SEQUENCE [LARGE SCALE GENOMIC DNA]</scope>
    <source>
        <strain evidence="11 12">I-24</strain>
    </source>
</reference>
<accession>A0A6P1W4G8</accession>
<keyword evidence="4" id="KW-0479">Metal-binding</keyword>
<dbReference type="InterPro" id="IPR006626">
    <property type="entry name" value="PbH1"/>
</dbReference>
<keyword evidence="3" id="KW-0964">Secreted</keyword>
<evidence type="ECO:0000313" key="12">
    <source>
        <dbReference type="Proteomes" id="UP000464577"/>
    </source>
</evidence>
<dbReference type="SMART" id="SM00710">
    <property type="entry name" value="PbH1"/>
    <property type="match status" value="7"/>
</dbReference>
<comment type="cofactor">
    <cofactor evidence="1">
        <name>Ca(2+)</name>
        <dbReference type="ChEBI" id="CHEBI:29108"/>
    </cofactor>
</comment>
<dbReference type="InterPro" id="IPR039448">
    <property type="entry name" value="Beta_helix"/>
</dbReference>
<gene>
    <name evidence="11" type="ORF">GJR95_37360</name>
</gene>
<dbReference type="KEGG" id="senf:GJR95_37360"/>
<proteinExistence type="inferred from homology"/>
<name>A0A6P1W4G8_9BACT</name>
<organism evidence="11 12">
    <name type="scientific">Spirosoma endbachense</name>
    <dbReference type="NCBI Taxonomy" id="2666025"/>
    <lineage>
        <taxon>Bacteria</taxon>
        <taxon>Pseudomonadati</taxon>
        <taxon>Bacteroidota</taxon>
        <taxon>Cytophagia</taxon>
        <taxon>Cytophagales</taxon>
        <taxon>Cytophagaceae</taxon>
        <taxon>Spirosoma</taxon>
    </lineage>
</organism>
<evidence type="ECO:0000256" key="4">
    <source>
        <dbReference type="ARBA" id="ARBA00022723"/>
    </source>
</evidence>
<dbReference type="GO" id="GO:0016837">
    <property type="term" value="F:carbon-oxygen lyase activity, acting on polysaccharides"/>
    <property type="evidence" value="ECO:0007669"/>
    <property type="project" value="TreeGrafter"/>
</dbReference>
<evidence type="ECO:0000259" key="10">
    <source>
        <dbReference type="Pfam" id="PF13229"/>
    </source>
</evidence>
<evidence type="ECO:0000256" key="3">
    <source>
        <dbReference type="ARBA" id="ARBA00022525"/>
    </source>
</evidence>
<keyword evidence="6" id="KW-0106">Calcium</keyword>
<dbReference type="SUPFAM" id="SSF51126">
    <property type="entry name" value="Pectin lyase-like"/>
    <property type="match status" value="1"/>
</dbReference>
<sequence length="460" mass="49266">MKIRFKLMQLGLLLSTNVLFGCDQKAVDDLVVTKPPTVSASAKRYYVSDALGSDANSGLSMSSPFKTINAGQNAALPGDTVFVMNGTYVPATTIQLLKSGTADKFIVYKAYPGHTPKFAFSGSLWNAVSINGSYLVLEGIEFQGNNQNLTHAGALASYTDKQAGGTNNDLYATYNMNGISIGGPRTDSKFPHHVVIRNCKIHDFPGGGLSAIQADYVTFEGNTIYNNAWYMMYGGSGISILTPFDSDANTGYKNIVRNNSCSNNKTTIPWIGLTPARLSDGNGIIIDVNLRPYGSTATDKPYKGRTLVENNISFNNGGSGIHAFEAAHVDIINNTTYNNAQVMVDYADLYANTCSDVKIMNNIVYSKPGGKCNSNNKNTNVIYDYNVYFNGATAVKGANDKVVDPQFVNLATDLTLANFSVKNGSPAIDAGTKLLFSANDIKGVARPKGGSVDCGAYEVQ</sequence>
<dbReference type="GO" id="GO:0005576">
    <property type="term" value="C:extracellular region"/>
    <property type="evidence" value="ECO:0007669"/>
    <property type="project" value="UniProtKB-SubCell"/>
</dbReference>
<evidence type="ECO:0000256" key="5">
    <source>
        <dbReference type="ARBA" id="ARBA00022729"/>
    </source>
</evidence>
<keyword evidence="7" id="KW-0456">Lyase</keyword>
<dbReference type="Pfam" id="PF13229">
    <property type="entry name" value="Beta_helix"/>
    <property type="match status" value="1"/>
</dbReference>
<evidence type="ECO:0000256" key="9">
    <source>
        <dbReference type="SAM" id="SignalP"/>
    </source>
</evidence>
<dbReference type="InterPro" id="IPR011050">
    <property type="entry name" value="Pectin_lyase_fold/virulence"/>
</dbReference>
<dbReference type="PANTHER" id="PTHR40088:SF1">
    <property type="entry name" value="PECTATE LYASE PEL9"/>
    <property type="match status" value="1"/>
</dbReference>
<evidence type="ECO:0000256" key="2">
    <source>
        <dbReference type="ARBA" id="ARBA00004613"/>
    </source>
</evidence>
<dbReference type="EMBL" id="CP045997">
    <property type="protein sequence ID" value="QHW00352.1"/>
    <property type="molecule type" value="Genomic_DNA"/>
</dbReference>
<keyword evidence="12" id="KW-1185">Reference proteome</keyword>
<comment type="subcellular location">
    <subcellularLocation>
        <location evidence="2">Secreted</location>
    </subcellularLocation>
</comment>
<dbReference type="InterPro" id="IPR012334">
    <property type="entry name" value="Pectin_lyas_fold"/>
</dbReference>
<dbReference type="RefSeq" id="WP_162390743.1">
    <property type="nucleotide sequence ID" value="NZ_CP045997.1"/>
</dbReference>
<dbReference type="PROSITE" id="PS51257">
    <property type="entry name" value="PROKAR_LIPOPROTEIN"/>
    <property type="match status" value="1"/>
</dbReference>
<evidence type="ECO:0000256" key="6">
    <source>
        <dbReference type="ARBA" id="ARBA00022837"/>
    </source>
</evidence>
<dbReference type="PANTHER" id="PTHR40088">
    <property type="entry name" value="PECTATE LYASE (EUROFUNG)"/>
    <property type="match status" value="1"/>
</dbReference>
<feature type="chain" id="PRO_5026828120" description="Right handed beta helix domain-containing protein" evidence="9">
    <location>
        <begin position="22"/>
        <end position="460"/>
    </location>
</feature>
<evidence type="ECO:0000256" key="7">
    <source>
        <dbReference type="ARBA" id="ARBA00023239"/>
    </source>
</evidence>
<dbReference type="Gene3D" id="2.160.20.10">
    <property type="entry name" value="Single-stranded right-handed beta-helix, Pectin lyase-like"/>
    <property type="match status" value="1"/>
</dbReference>
<dbReference type="NCBIfam" id="NF041518">
    <property type="entry name" value="choice_anch_Q"/>
    <property type="match status" value="1"/>
</dbReference>